<reference evidence="2" key="1">
    <citation type="submission" date="2022-11" db="UniProtKB">
        <authorList>
            <consortium name="WormBaseParasite"/>
        </authorList>
    </citation>
    <scope>IDENTIFICATION</scope>
</reference>
<evidence type="ECO:0000313" key="2">
    <source>
        <dbReference type="WBParaSite" id="PgR027_g094_t01"/>
    </source>
</evidence>
<accession>A0A915B792</accession>
<dbReference type="WBParaSite" id="PgR027_g094_t01">
    <property type="protein sequence ID" value="PgR027_g094_t01"/>
    <property type="gene ID" value="PgR027_g094"/>
</dbReference>
<name>A0A915B792_PARUN</name>
<keyword evidence="1" id="KW-1185">Reference proteome</keyword>
<dbReference type="AlphaFoldDB" id="A0A915B792"/>
<proteinExistence type="predicted"/>
<evidence type="ECO:0000313" key="1">
    <source>
        <dbReference type="Proteomes" id="UP000887569"/>
    </source>
</evidence>
<sequence>GLWLIVTPPTGRARCIPRSKSCSLGVSTRPNAERWLPKCYWKSEGKVRENGKTAKGVCPSLFVLERKCVGGKEFPREFAKPTLSMRRPSPKEISAIETLETVRSFEKLYAS</sequence>
<dbReference type="Proteomes" id="UP000887569">
    <property type="component" value="Unplaced"/>
</dbReference>
<protein>
    <submittedName>
        <fullName evidence="2">Uncharacterized protein</fullName>
    </submittedName>
</protein>
<organism evidence="1 2">
    <name type="scientific">Parascaris univalens</name>
    <name type="common">Nematode worm</name>
    <dbReference type="NCBI Taxonomy" id="6257"/>
    <lineage>
        <taxon>Eukaryota</taxon>
        <taxon>Metazoa</taxon>
        <taxon>Ecdysozoa</taxon>
        <taxon>Nematoda</taxon>
        <taxon>Chromadorea</taxon>
        <taxon>Rhabditida</taxon>
        <taxon>Spirurina</taxon>
        <taxon>Ascaridomorpha</taxon>
        <taxon>Ascaridoidea</taxon>
        <taxon>Ascarididae</taxon>
        <taxon>Parascaris</taxon>
    </lineage>
</organism>